<organism evidence="3 4">
    <name type="scientific">Vulcanibacillus modesticaldus</name>
    <dbReference type="NCBI Taxonomy" id="337097"/>
    <lineage>
        <taxon>Bacteria</taxon>
        <taxon>Bacillati</taxon>
        <taxon>Bacillota</taxon>
        <taxon>Bacilli</taxon>
        <taxon>Bacillales</taxon>
        <taxon>Bacillaceae</taxon>
        <taxon>Vulcanibacillus</taxon>
    </lineage>
</organism>
<name>A0A1D2YWH7_9BACI</name>
<comment type="caution">
    <text evidence="3">The sequence shown here is derived from an EMBL/GenBank/DDBJ whole genome shotgun (WGS) entry which is preliminary data.</text>
</comment>
<proteinExistence type="inferred from homology"/>
<sequence length="343" mass="38599">MDSNDTRYSRQHLFKPIGKAGQKKLGKSRIAIVGMGALGTAISNHMVRSGVGFVRIIDRDFVEYSNLQRQMLFDENDADQALPKAIAAKNKLNLINSTITVEAHVTDLTPKNAEDLLADLDLIIDGTDNFETRYLINDVAIKNNIPWIYGGAVASRGMTFTIIPNKTPCFRCLFPEPSAPGTSETCDTSGVIGPIIQVVAAYQATEALKILLNDYEHINTSLRNFELWHNEYSEINIKNAKNSECPACIHHNYEYLNNKKKNKRIVSLCGRESVQISPIEETPFDIRKLAEKLRHVGKIIETPYLIRFEVDRYKLTIFPDGRVLIHGTNDITIAKNLYTKYIG</sequence>
<evidence type="ECO:0000313" key="4">
    <source>
        <dbReference type="Proteomes" id="UP000243739"/>
    </source>
</evidence>
<evidence type="ECO:0000313" key="3">
    <source>
        <dbReference type="EMBL" id="OEG00060.1"/>
    </source>
</evidence>
<comment type="similarity">
    <text evidence="1">Belongs to the HesA/MoeB/ThiF family.</text>
</comment>
<dbReference type="PANTHER" id="PTHR10953">
    <property type="entry name" value="UBIQUITIN-ACTIVATING ENZYME E1"/>
    <property type="match status" value="1"/>
</dbReference>
<dbReference type="InterPro" id="IPR035985">
    <property type="entry name" value="Ubiquitin-activating_enz"/>
</dbReference>
<protein>
    <submittedName>
        <fullName evidence="3">Thiamine biosynthesis protein ThiF</fullName>
    </submittedName>
</protein>
<dbReference type="GO" id="GO:0004792">
    <property type="term" value="F:thiosulfate-cyanide sulfurtransferase activity"/>
    <property type="evidence" value="ECO:0007669"/>
    <property type="project" value="TreeGrafter"/>
</dbReference>
<dbReference type="EMBL" id="MIJF01000009">
    <property type="protein sequence ID" value="OEG00060.1"/>
    <property type="molecule type" value="Genomic_DNA"/>
</dbReference>
<dbReference type="GO" id="GO:0005829">
    <property type="term" value="C:cytosol"/>
    <property type="evidence" value="ECO:0007669"/>
    <property type="project" value="TreeGrafter"/>
</dbReference>
<evidence type="ECO:0000256" key="1">
    <source>
        <dbReference type="ARBA" id="ARBA00009919"/>
    </source>
</evidence>
<dbReference type="OrthoDB" id="9804286at2"/>
<dbReference type="STRING" id="337097.BHF71_06670"/>
<dbReference type="AlphaFoldDB" id="A0A1D2YWH7"/>
<accession>A0A1D2YWH7</accession>
<dbReference type="CDD" id="cd00757">
    <property type="entry name" value="ThiF_MoeB_HesA_family"/>
    <property type="match status" value="1"/>
</dbReference>
<dbReference type="GO" id="GO:0008641">
    <property type="term" value="F:ubiquitin-like modifier activating enzyme activity"/>
    <property type="evidence" value="ECO:0007669"/>
    <property type="project" value="InterPro"/>
</dbReference>
<dbReference type="InterPro" id="IPR045886">
    <property type="entry name" value="ThiF/MoeB/HesA"/>
</dbReference>
<dbReference type="FunFam" id="3.40.50.720:FF:000080">
    <property type="entry name" value="Thiazole biosynthesis adenylyltransferase ThiF"/>
    <property type="match status" value="1"/>
</dbReference>
<dbReference type="InterPro" id="IPR000594">
    <property type="entry name" value="ThiF_NAD_FAD-bd"/>
</dbReference>
<keyword evidence="4" id="KW-1185">Reference proteome</keyword>
<gene>
    <name evidence="3" type="ORF">BHF71_06670</name>
</gene>
<dbReference type="Gene3D" id="3.40.50.720">
    <property type="entry name" value="NAD(P)-binding Rossmann-like Domain"/>
    <property type="match status" value="1"/>
</dbReference>
<dbReference type="GO" id="GO:0016779">
    <property type="term" value="F:nucleotidyltransferase activity"/>
    <property type="evidence" value="ECO:0007669"/>
    <property type="project" value="TreeGrafter"/>
</dbReference>
<dbReference type="Pfam" id="PF00899">
    <property type="entry name" value="ThiF"/>
    <property type="match status" value="1"/>
</dbReference>
<evidence type="ECO:0000259" key="2">
    <source>
        <dbReference type="Pfam" id="PF00899"/>
    </source>
</evidence>
<dbReference type="PANTHER" id="PTHR10953:SF102">
    <property type="entry name" value="ADENYLYLTRANSFERASE AND SULFURTRANSFERASE MOCS3"/>
    <property type="match status" value="1"/>
</dbReference>
<dbReference type="SUPFAM" id="SSF69572">
    <property type="entry name" value="Activating enzymes of the ubiquitin-like proteins"/>
    <property type="match status" value="1"/>
</dbReference>
<dbReference type="Proteomes" id="UP000243739">
    <property type="component" value="Unassembled WGS sequence"/>
</dbReference>
<dbReference type="GO" id="GO:0008146">
    <property type="term" value="F:sulfotransferase activity"/>
    <property type="evidence" value="ECO:0007669"/>
    <property type="project" value="TreeGrafter"/>
</dbReference>
<reference evidence="3 4" key="1">
    <citation type="submission" date="2016-09" db="EMBL/GenBank/DDBJ databases">
        <title>Draft genome sequence for the type strain of Vulcanibacillus modesticaldus BR, a strictly anaerobic, moderately thermophilic, and nitrate-reducing bacterium from deep sea-hydrothermal vents of the Mid-Atlantic Ridge.</title>
        <authorList>
            <person name="Abin C.A."/>
            <person name="Hollibaugh J.T."/>
        </authorList>
    </citation>
    <scope>NUCLEOTIDE SEQUENCE [LARGE SCALE GENOMIC DNA]</scope>
    <source>
        <strain evidence="3 4">BR</strain>
    </source>
</reference>
<feature type="domain" description="THIF-type NAD/FAD binding fold" evidence="2">
    <location>
        <begin position="8"/>
        <end position="247"/>
    </location>
</feature>